<keyword evidence="8" id="KW-1133">Transmembrane helix</keyword>
<keyword evidence="8" id="KW-0812">Transmembrane</keyword>
<accession>A0A9X1TQF0</accession>
<dbReference type="SMART" id="SM00387">
    <property type="entry name" value="HATPase_c"/>
    <property type="match status" value="1"/>
</dbReference>
<dbReference type="EMBL" id="JAKFFV010000002">
    <property type="protein sequence ID" value="MCF2496719.1"/>
    <property type="molecule type" value="Genomic_DNA"/>
</dbReference>
<evidence type="ECO:0000256" key="1">
    <source>
        <dbReference type="ARBA" id="ARBA00000085"/>
    </source>
</evidence>
<keyword evidence="8" id="KW-0472">Membrane</keyword>
<dbReference type="GO" id="GO:0005524">
    <property type="term" value="F:ATP binding"/>
    <property type="evidence" value="ECO:0007669"/>
    <property type="project" value="UniProtKB-KW"/>
</dbReference>
<dbReference type="InterPro" id="IPR019734">
    <property type="entry name" value="TPR_rpt"/>
</dbReference>
<sequence length="801" mass="91505">MANCSNTGALGAGTSYKDPARQRLLIRITAQYIHAISQGQIDMDSAISIPCKAYGLSPLLPYNEGYYDGKEHLGTRLVDGGNIREAKALLLTLRGDERLRLLTELAGFFIFKSGIKKSDLDEASQYINEAIALKYGGSPHWKAEIMLLKAHLLDQYGLHRESQEFFTIAEKLCEQSGNALLYARALLNAGEVLHYGHPNRLAKFEKALAIFKSKNKVDKEIEALSLINIENFVAKRYDVAEVYLREIIRLQTKIDFHHQQYPFDALSWLSYRKGALTNALIYSNKSFSCLFSASDSTFIAFFYTRRGLIYERLFKYKEAMLWYDKALSNLRPDTRLFWYRAVMGKVGMLNHTGKARGALKLLDDISNTYPPSSYFEQMHFALLLGMSCENVGDFKKAELQYQTFLAMADKFPPEHIYDEFPDAFFKISKFYSSIGEIKKARLLLSRGNGFASTFDVYAKEKYYYNLYKIDSIEGRYLDAIKNQKLSFESMDSIFGYDQRKRAEELLVKYELEQKDKSIKLLNSQNQLERIKTEEAHRGRNITIAGLLLATTIILLLSNRYMMKKKTNHKLEANQRELDQQNKFLETLNQAQDKLLKEKEWLITELHDRVKNSLHTVISLLHSQSVYVQDNAAKFALKDSLRRVHAMSLIYQKLYRDESSSLIGMTEYIDDLTTYLHESFDDSRRVILKQNIEKVSLDVSQAIPLGLILTESVVNAFKHAFVNKKKGTIIIVLKYDGPKHMLLKISDDGIGFPSGVDMSNHNTSLGLHLIAGLSKQLNGGFSITSENGVQITVRFLNPANEM</sequence>
<comment type="caution">
    <text evidence="10">The sequence shown here is derived from an EMBL/GenBank/DDBJ whole genome shotgun (WGS) entry which is preliminary data.</text>
</comment>
<dbReference type="Pfam" id="PF07568">
    <property type="entry name" value="HisKA_2"/>
    <property type="match status" value="1"/>
</dbReference>
<dbReference type="Pfam" id="PF02518">
    <property type="entry name" value="HATPase_c"/>
    <property type="match status" value="1"/>
</dbReference>
<evidence type="ECO:0000256" key="6">
    <source>
        <dbReference type="ARBA" id="ARBA00022777"/>
    </source>
</evidence>
<evidence type="ECO:0000313" key="10">
    <source>
        <dbReference type="EMBL" id="MCF2496719.1"/>
    </source>
</evidence>
<gene>
    <name evidence="10" type="ORF">L0661_00270</name>
</gene>
<dbReference type="PANTHER" id="PTHR41523">
    <property type="entry name" value="TWO-COMPONENT SYSTEM SENSOR PROTEIN"/>
    <property type="match status" value="1"/>
</dbReference>
<evidence type="ECO:0000256" key="7">
    <source>
        <dbReference type="ARBA" id="ARBA00022840"/>
    </source>
</evidence>
<dbReference type="InterPro" id="IPR011990">
    <property type="entry name" value="TPR-like_helical_dom_sf"/>
</dbReference>
<keyword evidence="4" id="KW-0808">Transferase</keyword>
<proteinExistence type="predicted"/>
<feature type="domain" description="Histidine kinase/HSP90-like ATPase" evidence="9">
    <location>
        <begin position="699"/>
        <end position="798"/>
    </location>
</feature>
<dbReference type="InterPro" id="IPR036890">
    <property type="entry name" value="HATPase_C_sf"/>
</dbReference>
<evidence type="ECO:0000313" key="11">
    <source>
        <dbReference type="Proteomes" id="UP001139411"/>
    </source>
</evidence>
<dbReference type="SMART" id="SM00028">
    <property type="entry name" value="TPR"/>
    <property type="match status" value="3"/>
</dbReference>
<dbReference type="Gene3D" id="1.25.40.10">
    <property type="entry name" value="Tetratricopeptide repeat domain"/>
    <property type="match status" value="2"/>
</dbReference>
<comment type="catalytic activity">
    <reaction evidence="1">
        <text>ATP + protein L-histidine = ADP + protein N-phospho-L-histidine.</text>
        <dbReference type="EC" id="2.7.13.3"/>
    </reaction>
</comment>
<dbReference type="Pfam" id="PF13181">
    <property type="entry name" value="TPR_8"/>
    <property type="match status" value="1"/>
</dbReference>
<dbReference type="SUPFAM" id="SSF48452">
    <property type="entry name" value="TPR-like"/>
    <property type="match status" value="2"/>
</dbReference>
<dbReference type="Gene3D" id="3.30.565.10">
    <property type="entry name" value="Histidine kinase-like ATPase, C-terminal domain"/>
    <property type="match status" value="1"/>
</dbReference>
<evidence type="ECO:0000256" key="4">
    <source>
        <dbReference type="ARBA" id="ARBA00022679"/>
    </source>
</evidence>
<protein>
    <recommendedName>
        <fullName evidence="2">histidine kinase</fullName>
        <ecNumber evidence="2">2.7.13.3</ecNumber>
    </recommendedName>
</protein>
<dbReference type="AlphaFoldDB" id="A0A9X1TQF0"/>
<dbReference type="PANTHER" id="PTHR41523:SF8">
    <property type="entry name" value="ETHYLENE RESPONSE SENSOR PROTEIN"/>
    <property type="match status" value="1"/>
</dbReference>
<evidence type="ECO:0000259" key="9">
    <source>
        <dbReference type="SMART" id="SM00387"/>
    </source>
</evidence>
<keyword evidence="6 10" id="KW-0418">Kinase</keyword>
<evidence type="ECO:0000256" key="8">
    <source>
        <dbReference type="SAM" id="Phobius"/>
    </source>
</evidence>
<evidence type="ECO:0000256" key="2">
    <source>
        <dbReference type="ARBA" id="ARBA00012438"/>
    </source>
</evidence>
<dbReference type="EC" id="2.7.13.3" evidence="2"/>
<feature type="transmembrane region" description="Helical" evidence="8">
    <location>
        <begin position="541"/>
        <end position="561"/>
    </location>
</feature>
<dbReference type="SUPFAM" id="SSF55874">
    <property type="entry name" value="ATPase domain of HSP90 chaperone/DNA topoisomerase II/histidine kinase"/>
    <property type="match status" value="1"/>
</dbReference>
<evidence type="ECO:0000256" key="3">
    <source>
        <dbReference type="ARBA" id="ARBA00022553"/>
    </source>
</evidence>
<reference evidence="10" key="1">
    <citation type="submission" date="2022-01" db="EMBL/GenBank/DDBJ databases">
        <title>Novel species in genus Dyadobacter.</title>
        <authorList>
            <person name="Ma C."/>
        </authorList>
    </citation>
    <scope>NUCLEOTIDE SEQUENCE</scope>
    <source>
        <strain evidence="10">CY357</strain>
    </source>
</reference>
<keyword evidence="3" id="KW-0597">Phosphoprotein</keyword>
<organism evidence="10 11">
    <name type="scientific">Dyadobacter chenhuakuii</name>
    <dbReference type="NCBI Taxonomy" id="2909339"/>
    <lineage>
        <taxon>Bacteria</taxon>
        <taxon>Pseudomonadati</taxon>
        <taxon>Bacteroidota</taxon>
        <taxon>Cytophagia</taxon>
        <taxon>Cytophagales</taxon>
        <taxon>Spirosomataceae</taxon>
        <taxon>Dyadobacter</taxon>
    </lineage>
</organism>
<name>A0A9X1TQF0_9BACT</name>
<keyword evidence="5" id="KW-0547">Nucleotide-binding</keyword>
<dbReference type="InterPro" id="IPR003594">
    <property type="entry name" value="HATPase_dom"/>
</dbReference>
<keyword evidence="7" id="KW-0067">ATP-binding</keyword>
<dbReference type="Proteomes" id="UP001139411">
    <property type="component" value="Unassembled WGS sequence"/>
</dbReference>
<evidence type="ECO:0000256" key="5">
    <source>
        <dbReference type="ARBA" id="ARBA00022741"/>
    </source>
</evidence>
<dbReference type="InterPro" id="IPR011495">
    <property type="entry name" value="Sig_transdc_His_kin_sub2_dim/P"/>
</dbReference>
<dbReference type="RefSeq" id="WP_235176372.1">
    <property type="nucleotide sequence ID" value="NZ_JAKFFV010000002.1"/>
</dbReference>
<dbReference type="GO" id="GO:0004673">
    <property type="term" value="F:protein histidine kinase activity"/>
    <property type="evidence" value="ECO:0007669"/>
    <property type="project" value="UniProtKB-EC"/>
</dbReference>